<reference evidence="18 19" key="1">
    <citation type="journal article" date="2016" name="Nat. Commun.">
        <title>Thousands of microbial genomes shed light on interconnected biogeochemical processes in an aquifer system.</title>
        <authorList>
            <person name="Anantharaman K."/>
            <person name="Brown C.T."/>
            <person name="Hug L.A."/>
            <person name="Sharon I."/>
            <person name="Castelle C.J."/>
            <person name="Probst A.J."/>
            <person name="Thomas B.C."/>
            <person name="Singh A."/>
            <person name="Wilkins M.J."/>
            <person name="Karaoz U."/>
            <person name="Brodie E.L."/>
            <person name="Williams K.H."/>
            <person name="Hubbard S.S."/>
            <person name="Banfield J.F."/>
        </authorList>
    </citation>
    <scope>NUCLEOTIDE SEQUENCE [LARGE SCALE GENOMIC DNA]</scope>
</reference>
<evidence type="ECO:0000313" key="18">
    <source>
        <dbReference type="EMBL" id="OGC39586.1"/>
    </source>
</evidence>
<name>A0A1F4U3S1_UNCSA</name>
<evidence type="ECO:0000256" key="2">
    <source>
        <dbReference type="ARBA" id="ARBA00004873"/>
    </source>
</evidence>
<evidence type="ECO:0000256" key="12">
    <source>
        <dbReference type="ARBA" id="ARBA00023239"/>
    </source>
</evidence>
<keyword evidence="9 15" id="KW-0822">Tryptophan biosynthesis</keyword>
<evidence type="ECO:0000256" key="6">
    <source>
        <dbReference type="ARBA" id="ARBA00020653"/>
    </source>
</evidence>
<evidence type="ECO:0000313" key="19">
    <source>
        <dbReference type="Proteomes" id="UP000179242"/>
    </source>
</evidence>
<dbReference type="Gene3D" id="3.60.120.10">
    <property type="entry name" value="Anthranilate synthase"/>
    <property type="match status" value="1"/>
</dbReference>
<comment type="caution">
    <text evidence="18">The sequence shown here is derived from an EMBL/GenBank/DDBJ whole genome shotgun (WGS) entry which is preliminary data.</text>
</comment>
<organism evidence="18 19">
    <name type="scientific">candidate division WOR-1 bacterium RIFOXYC2_FULL_46_14</name>
    <dbReference type="NCBI Taxonomy" id="1802587"/>
    <lineage>
        <taxon>Bacteria</taxon>
        <taxon>Bacillati</taxon>
        <taxon>Saganbacteria</taxon>
    </lineage>
</organism>
<sequence length="471" mass="52841">MFTPTKEEFVALSKKGNLVPVHKKIDRGAESPLSAFKKIESDYSFLLESIEGGEKIARYSFVGSDPKFVFKSGADSENPFDELKRFLRQYKAVKIPGLPRFHGGMVGYIGYDSIRFIEPRVPCKNPDELNVPDMVFMLAESLLAFDHLEKKIIIISNAYIEDDPEEAYDWAVRQILEIEKKLKKKAKLPVLKEKEGSFAYQSNFSKETYSALVEKAKEYILAGDIIQVVPSQRFSAPFSKSGLEAYSVLRGINPSPYMYYLKMDDLELVGSSPEVMVRLEEGECTIRPIAGTRKRGISKSEDQELEKELLASEKEIAEHVMLVDLARNDLGRVCEFGSVEVNEKMTVEKYSHVMHIVSNVRGKIRKDRDCFDLIKAAFPAGTVSGAPKVRAMEIIDELENTRRGPYAGSVCYFGFNGELDSAITIRTILLKDKKAYVQAGGGIVADSNPEAEYEETCNKAKALLSALEKLK</sequence>
<dbReference type="InterPro" id="IPR019999">
    <property type="entry name" value="Anth_synth_I-like"/>
</dbReference>
<evidence type="ECO:0000256" key="13">
    <source>
        <dbReference type="ARBA" id="ARBA00025634"/>
    </source>
</evidence>
<dbReference type="InterPro" id="IPR015890">
    <property type="entry name" value="Chorismate_C"/>
</dbReference>
<dbReference type="GO" id="GO:0000162">
    <property type="term" value="P:L-tryptophan biosynthetic process"/>
    <property type="evidence" value="ECO:0007669"/>
    <property type="project" value="UniProtKB-UniPathway"/>
</dbReference>
<comment type="subunit">
    <text evidence="4 15">Heterotetramer consisting of two non-identical subunits: a beta subunit (TrpG) and a large alpha subunit (TrpE).</text>
</comment>
<keyword evidence="10 15" id="KW-0460">Magnesium</keyword>
<dbReference type="PANTHER" id="PTHR11236:SF48">
    <property type="entry name" value="ISOCHORISMATE SYNTHASE MENF"/>
    <property type="match status" value="1"/>
</dbReference>
<dbReference type="UniPathway" id="UPA00035">
    <property type="reaction ID" value="UER00040"/>
</dbReference>
<dbReference type="InterPro" id="IPR006805">
    <property type="entry name" value="Anth_synth_I_N"/>
</dbReference>
<dbReference type="PRINTS" id="PR00095">
    <property type="entry name" value="ANTSNTHASEI"/>
</dbReference>
<dbReference type="GO" id="GO:0004049">
    <property type="term" value="F:anthranilate synthase activity"/>
    <property type="evidence" value="ECO:0007669"/>
    <property type="project" value="UniProtKB-EC"/>
</dbReference>
<evidence type="ECO:0000256" key="9">
    <source>
        <dbReference type="ARBA" id="ARBA00022822"/>
    </source>
</evidence>
<evidence type="ECO:0000259" key="16">
    <source>
        <dbReference type="Pfam" id="PF00425"/>
    </source>
</evidence>
<protein>
    <recommendedName>
        <fullName evidence="6 15">Anthranilate synthase component 1</fullName>
        <ecNumber evidence="5 15">4.1.3.27</ecNumber>
    </recommendedName>
</protein>
<keyword evidence="8 15" id="KW-0479">Metal-binding</keyword>
<keyword evidence="7 15" id="KW-0028">Amino-acid biosynthesis</keyword>
<dbReference type="NCBIfam" id="TIGR00564">
    <property type="entry name" value="trpE_most"/>
    <property type="match status" value="1"/>
</dbReference>
<evidence type="ECO:0000256" key="10">
    <source>
        <dbReference type="ARBA" id="ARBA00022842"/>
    </source>
</evidence>
<evidence type="ECO:0000256" key="1">
    <source>
        <dbReference type="ARBA" id="ARBA00001946"/>
    </source>
</evidence>
<evidence type="ECO:0000256" key="14">
    <source>
        <dbReference type="ARBA" id="ARBA00047683"/>
    </source>
</evidence>
<evidence type="ECO:0000259" key="17">
    <source>
        <dbReference type="Pfam" id="PF04715"/>
    </source>
</evidence>
<dbReference type="InterPro" id="IPR005801">
    <property type="entry name" value="ADC_synthase"/>
</dbReference>
<proteinExistence type="inferred from homology"/>
<dbReference type="SUPFAM" id="SSF56322">
    <property type="entry name" value="ADC synthase"/>
    <property type="match status" value="1"/>
</dbReference>
<comment type="pathway">
    <text evidence="2 15">Amino-acid biosynthesis; L-tryptophan biosynthesis; L-tryptophan from chorismate: step 1/5.</text>
</comment>
<keyword evidence="12 15" id="KW-0456">Lyase</keyword>
<comment type="catalytic activity">
    <reaction evidence="14 15">
        <text>chorismate + L-glutamine = anthranilate + pyruvate + L-glutamate + H(+)</text>
        <dbReference type="Rhea" id="RHEA:21732"/>
        <dbReference type="ChEBI" id="CHEBI:15361"/>
        <dbReference type="ChEBI" id="CHEBI:15378"/>
        <dbReference type="ChEBI" id="CHEBI:16567"/>
        <dbReference type="ChEBI" id="CHEBI:29748"/>
        <dbReference type="ChEBI" id="CHEBI:29985"/>
        <dbReference type="ChEBI" id="CHEBI:58359"/>
        <dbReference type="EC" id="4.1.3.27"/>
    </reaction>
</comment>
<feature type="domain" description="Chorismate-utilising enzyme C-terminal" evidence="16">
    <location>
        <begin position="206"/>
        <end position="459"/>
    </location>
</feature>
<dbReference type="EMBL" id="MEUJ01000008">
    <property type="protein sequence ID" value="OGC39586.1"/>
    <property type="molecule type" value="Genomic_DNA"/>
</dbReference>
<evidence type="ECO:0000256" key="4">
    <source>
        <dbReference type="ARBA" id="ARBA00011575"/>
    </source>
</evidence>
<evidence type="ECO:0000256" key="11">
    <source>
        <dbReference type="ARBA" id="ARBA00023141"/>
    </source>
</evidence>
<dbReference type="EC" id="4.1.3.27" evidence="5 15"/>
<dbReference type="PANTHER" id="PTHR11236">
    <property type="entry name" value="AMINOBENZOATE/ANTHRANILATE SYNTHASE"/>
    <property type="match status" value="1"/>
</dbReference>
<dbReference type="Pfam" id="PF04715">
    <property type="entry name" value="Anth_synt_I_N"/>
    <property type="match status" value="1"/>
</dbReference>
<accession>A0A1F4U3S1</accession>
<dbReference type="InterPro" id="IPR005256">
    <property type="entry name" value="Anth_synth_I_PabB"/>
</dbReference>
<keyword evidence="11 15" id="KW-0057">Aromatic amino acid biosynthesis</keyword>
<evidence type="ECO:0000256" key="8">
    <source>
        <dbReference type="ARBA" id="ARBA00022723"/>
    </source>
</evidence>
<dbReference type="Pfam" id="PF00425">
    <property type="entry name" value="Chorismate_bind"/>
    <property type="match status" value="1"/>
</dbReference>
<evidence type="ECO:0000256" key="7">
    <source>
        <dbReference type="ARBA" id="ARBA00022605"/>
    </source>
</evidence>
<dbReference type="GO" id="GO:0046872">
    <property type="term" value="F:metal ion binding"/>
    <property type="evidence" value="ECO:0007669"/>
    <property type="project" value="UniProtKB-KW"/>
</dbReference>
<gene>
    <name evidence="15" type="primary">trpE</name>
    <name evidence="18" type="ORF">A2438_08530</name>
</gene>
<comment type="similarity">
    <text evidence="3 15">Belongs to the anthranilate synthase component I family.</text>
</comment>
<comment type="function">
    <text evidence="13 15">Part of a heterotetrameric complex that catalyzes the two-step biosynthesis of anthranilate, an intermediate in the biosynthesis of L-tryptophan. In the first step, the glutamine-binding beta subunit (TrpG) of anthranilate synthase (AS) provides the glutamine amidotransferase activity which generates ammonia as a substrate that, along with chorismate, is used in the second step, catalyzed by the large alpha subunit of AS (TrpE) to produce anthranilate. In the absence of TrpG, TrpE can synthesize anthranilate directly from chorismate and high concentrations of ammonia.</text>
</comment>
<evidence type="ECO:0000256" key="5">
    <source>
        <dbReference type="ARBA" id="ARBA00012266"/>
    </source>
</evidence>
<dbReference type="AlphaFoldDB" id="A0A1F4U3S1"/>
<feature type="domain" description="Anthranilate synthase component I N-terminal" evidence="17">
    <location>
        <begin position="31"/>
        <end position="153"/>
    </location>
</feature>
<dbReference type="Proteomes" id="UP000179242">
    <property type="component" value="Unassembled WGS sequence"/>
</dbReference>
<comment type="cofactor">
    <cofactor evidence="1 15">
        <name>Mg(2+)</name>
        <dbReference type="ChEBI" id="CHEBI:18420"/>
    </cofactor>
</comment>
<evidence type="ECO:0000256" key="15">
    <source>
        <dbReference type="RuleBase" id="RU364045"/>
    </source>
</evidence>
<evidence type="ECO:0000256" key="3">
    <source>
        <dbReference type="ARBA" id="ARBA00009562"/>
    </source>
</evidence>